<name>A0A1G7WAT2_9MICO</name>
<keyword evidence="4" id="KW-1185">Reference proteome</keyword>
<dbReference type="AlphaFoldDB" id="A0A1G7WAT2"/>
<keyword evidence="3" id="KW-0503">Monooxygenase</keyword>
<dbReference type="STRING" id="370764.SAMN04489810_1011"/>
<accession>A0A1G7WAT2</accession>
<dbReference type="RefSeq" id="WP_157681756.1">
    <property type="nucleotide sequence ID" value="NZ_LT629692.1"/>
</dbReference>
<dbReference type="GO" id="GO:0004497">
    <property type="term" value="F:monooxygenase activity"/>
    <property type="evidence" value="ECO:0007669"/>
    <property type="project" value="UniProtKB-KW"/>
</dbReference>
<proteinExistence type="predicted"/>
<reference evidence="3 4" key="1">
    <citation type="submission" date="2016-10" db="EMBL/GenBank/DDBJ databases">
        <authorList>
            <person name="de Groot N.N."/>
        </authorList>
    </citation>
    <scope>NUCLEOTIDE SEQUENCE [LARGE SCALE GENOMIC DNA]</scope>
    <source>
        <strain evidence="3 4">DSM 23142</strain>
    </source>
</reference>
<dbReference type="OrthoDB" id="7816697at2"/>
<dbReference type="EMBL" id="LT629692">
    <property type="protein sequence ID" value="SDG69072.1"/>
    <property type="molecule type" value="Genomic_DNA"/>
</dbReference>
<dbReference type="Proteomes" id="UP000199009">
    <property type="component" value="Chromosome I"/>
</dbReference>
<gene>
    <name evidence="3" type="ORF">SAMN04489810_1011</name>
</gene>
<feature type="domain" description="Luciferase-like" evidence="2">
    <location>
        <begin position="14"/>
        <end position="304"/>
    </location>
</feature>
<dbReference type="InterPro" id="IPR036661">
    <property type="entry name" value="Luciferase-like_sf"/>
</dbReference>
<dbReference type="InterPro" id="IPR050564">
    <property type="entry name" value="F420-G6PD/mer"/>
</dbReference>
<dbReference type="PANTHER" id="PTHR43244">
    <property type="match status" value="1"/>
</dbReference>
<keyword evidence="1" id="KW-0560">Oxidoreductase</keyword>
<protein>
    <submittedName>
        <fullName evidence="3">Luciferase-like monooxygenase</fullName>
    </submittedName>
</protein>
<dbReference type="SUPFAM" id="SSF51679">
    <property type="entry name" value="Bacterial luciferase-like"/>
    <property type="match status" value="1"/>
</dbReference>
<dbReference type="GO" id="GO:0016705">
    <property type="term" value="F:oxidoreductase activity, acting on paired donors, with incorporation or reduction of molecular oxygen"/>
    <property type="evidence" value="ECO:0007669"/>
    <property type="project" value="InterPro"/>
</dbReference>
<evidence type="ECO:0000313" key="4">
    <source>
        <dbReference type="Proteomes" id="UP000199009"/>
    </source>
</evidence>
<evidence type="ECO:0000256" key="1">
    <source>
        <dbReference type="ARBA" id="ARBA00023002"/>
    </source>
</evidence>
<dbReference type="InterPro" id="IPR011251">
    <property type="entry name" value="Luciferase-like_dom"/>
</dbReference>
<sequence>MEIWLHGFPTVGVTKDWAAQAESQGFAGVLLADSETLVADPYVELAIASTVTQRIGLGVAVTNPITRHPAVTAAAIASVHAESGGRAVLGFARGDSALRQLRLEPATVAAFRQAIIDVRQYLGHQGDPLGLASPATALSWLPADLAKVPVDVAATGPEVIAAGAVHADRMTFNLGADVDRVRWGIERARSARAAAGLEPAALSLGAYVDLACAPLHDAVVMVRGSASIFANFLAEGMRSGVPVSEEDATVLGGVGRAYRERQHGQSDSPQALVLPDEFLTRFALCGPAEMLLERVQALRDLGLDRLVVVPASRDVDAAQVQAGIAAFARGVLPYL</sequence>
<dbReference type="Pfam" id="PF00296">
    <property type="entry name" value="Bac_luciferase"/>
    <property type="match status" value="1"/>
</dbReference>
<evidence type="ECO:0000259" key="2">
    <source>
        <dbReference type="Pfam" id="PF00296"/>
    </source>
</evidence>
<organism evidence="3 4">
    <name type="scientific">Microbacterium pygmaeum</name>
    <dbReference type="NCBI Taxonomy" id="370764"/>
    <lineage>
        <taxon>Bacteria</taxon>
        <taxon>Bacillati</taxon>
        <taxon>Actinomycetota</taxon>
        <taxon>Actinomycetes</taxon>
        <taxon>Micrococcales</taxon>
        <taxon>Microbacteriaceae</taxon>
        <taxon>Microbacterium</taxon>
    </lineage>
</organism>
<dbReference type="Gene3D" id="3.20.20.30">
    <property type="entry name" value="Luciferase-like domain"/>
    <property type="match status" value="1"/>
</dbReference>
<dbReference type="PANTHER" id="PTHR43244:SF1">
    <property type="entry name" value="5,10-METHYLENETETRAHYDROMETHANOPTERIN REDUCTASE"/>
    <property type="match status" value="1"/>
</dbReference>
<evidence type="ECO:0000313" key="3">
    <source>
        <dbReference type="EMBL" id="SDG69072.1"/>
    </source>
</evidence>